<reference evidence="2 3" key="1">
    <citation type="submission" date="2016-09" db="EMBL/GenBank/DDBJ databases">
        <title>Rhizobium sp. nov., a novel species isolated from the rice rhizosphere.</title>
        <authorList>
            <person name="Zhao J."/>
            <person name="Zhang X."/>
        </authorList>
    </citation>
    <scope>NUCLEOTIDE SEQUENCE [LARGE SCALE GENOMIC DNA]</scope>
    <source>
        <strain evidence="2 3">1.7048</strain>
    </source>
</reference>
<name>A0A1Q9AQX4_9HYPH</name>
<evidence type="ECO:0000313" key="2">
    <source>
        <dbReference type="EMBL" id="OLP57814.1"/>
    </source>
</evidence>
<dbReference type="RefSeq" id="WP_075629718.1">
    <property type="nucleotide sequence ID" value="NZ_FOAM01000007.1"/>
</dbReference>
<sequence length="123" mass="14329">MSPQEHLKHYESLLAQRRFEVIAPLISEQAIFWFNDGTHRGLAEIRAAFERTWMAFPDEVYWLENIEWIALSDIAASCAYHFRWSASRDGRRLEGGGRGTTVLRVEDGGWKTIHEHLSRFPQV</sequence>
<dbReference type="SUPFAM" id="SSF54427">
    <property type="entry name" value="NTF2-like"/>
    <property type="match status" value="1"/>
</dbReference>
<gene>
    <name evidence="2" type="ORF">BJF93_13240</name>
</gene>
<evidence type="ECO:0000313" key="3">
    <source>
        <dbReference type="Proteomes" id="UP000186364"/>
    </source>
</evidence>
<dbReference type="OrthoDB" id="9152983at2"/>
<proteinExistence type="predicted"/>
<feature type="domain" description="SnoaL-like" evidence="1">
    <location>
        <begin position="9"/>
        <end position="110"/>
    </location>
</feature>
<dbReference type="Pfam" id="PF12680">
    <property type="entry name" value="SnoaL_2"/>
    <property type="match status" value="1"/>
</dbReference>
<accession>A0A1Q9AQX4</accession>
<dbReference type="Gene3D" id="3.10.450.50">
    <property type="match status" value="1"/>
</dbReference>
<comment type="caution">
    <text evidence="2">The sequence shown here is derived from an EMBL/GenBank/DDBJ whole genome shotgun (WGS) entry which is preliminary data.</text>
</comment>
<keyword evidence="3" id="KW-1185">Reference proteome</keyword>
<dbReference type="InterPro" id="IPR032710">
    <property type="entry name" value="NTF2-like_dom_sf"/>
</dbReference>
<dbReference type="EMBL" id="MKIP01000059">
    <property type="protein sequence ID" value="OLP57814.1"/>
    <property type="molecule type" value="Genomic_DNA"/>
</dbReference>
<organism evidence="2 3">
    <name type="scientific">Xaviernesmea oryzae</name>
    <dbReference type="NCBI Taxonomy" id="464029"/>
    <lineage>
        <taxon>Bacteria</taxon>
        <taxon>Pseudomonadati</taxon>
        <taxon>Pseudomonadota</taxon>
        <taxon>Alphaproteobacteria</taxon>
        <taxon>Hyphomicrobiales</taxon>
        <taxon>Rhizobiaceae</taxon>
        <taxon>Rhizobium/Agrobacterium group</taxon>
        <taxon>Xaviernesmea</taxon>
    </lineage>
</organism>
<protein>
    <submittedName>
        <fullName evidence="2">DUF4440 domain-containing protein</fullName>
    </submittedName>
</protein>
<dbReference type="InterPro" id="IPR037401">
    <property type="entry name" value="SnoaL-like"/>
</dbReference>
<evidence type="ECO:0000259" key="1">
    <source>
        <dbReference type="Pfam" id="PF12680"/>
    </source>
</evidence>
<dbReference type="AlphaFoldDB" id="A0A1Q9AQX4"/>
<dbReference type="Proteomes" id="UP000186364">
    <property type="component" value="Unassembled WGS sequence"/>
</dbReference>